<gene>
    <name evidence="1" type="ORF">UR53_C0004G0009</name>
</gene>
<protein>
    <recommendedName>
        <fullName evidence="3">Phosphoribosyltransferase</fullName>
    </recommendedName>
</protein>
<dbReference type="AlphaFoldDB" id="A0A0G0B6C2"/>
<organism evidence="1 2">
    <name type="scientific">Candidatus Magasanikbacteria bacterium GW2011_GWC2_34_16</name>
    <dbReference type="NCBI Taxonomy" id="1619045"/>
    <lineage>
        <taxon>Bacteria</taxon>
        <taxon>Candidatus Magasanikiibacteriota</taxon>
    </lineage>
</organism>
<evidence type="ECO:0000313" key="2">
    <source>
        <dbReference type="Proteomes" id="UP000034927"/>
    </source>
</evidence>
<comment type="caution">
    <text evidence="1">The sequence shown here is derived from an EMBL/GenBank/DDBJ whole genome shotgun (WGS) entry which is preliminary data.</text>
</comment>
<dbReference type="SUPFAM" id="SSF53271">
    <property type="entry name" value="PRTase-like"/>
    <property type="match status" value="2"/>
</dbReference>
<proteinExistence type="predicted"/>
<evidence type="ECO:0008006" key="3">
    <source>
        <dbReference type="Google" id="ProtNLM"/>
    </source>
</evidence>
<dbReference type="EMBL" id="LBPO01000004">
    <property type="protein sequence ID" value="KKP59256.1"/>
    <property type="molecule type" value="Genomic_DNA"/>
</dbReference>
<dbReference type="InterPro" id="IPR029057">
    <property type="entry name" value="PRTase-like"/>
</dbReference>
<accession>A0A0G0B6C2</accession>
<reference evidence="1 2" key="1">
    <citation type="journal article" date="2015" name="Nature">
        <title>rRNA introns, odd ribosomes, and small enigmatic genomes across a large radiation of phyla.</title>
        <authorList>
            <person name="Brown C.T."/>
            <person name="Hug L.A."/>
            <person name="Thomas B.C."/>
            <person name="Sharon I."/>
            <person name="Castelle C.J."/>
            <person name="Singh A."/>
            <person name="Wilkins M.J."/>
            <person name="Williams K.H."/>
            <person name="Banfield J.F."/>
        </authorList>
    </citation>
    <scope>NUCLEOTIDE SEQUENCE [LARGE SCALE GENOMIC DNA]</scope>
</reference>
<sequence length="219" mass="24785">MSEKVIIADYSVDSDAMSLLTNLGLDILFPEEMTRRLILWEGWNNFNPNQTLLLFPGNGAEIVKRYLSVEWLARWPWQASVGISRFWRDGEAPQSIGGSLTRSYLGFKHVIVIDDVVSSGGTARQLRRLNEPWVPGAKWHVATWVAQYAAATKGFESVFATEWVGSKDRKIPINSLSTLVENRKIALSYINKNFPFEPAFNQMLERLRGDSNMSLCVTT</sequence>
<name>A0A0G0B6C2_9BACT</name>
<evidence type="ECO:0000313" key="1">
    <source>
        <dbReference type="EMBL" id="KKP59256.1"/>
    </source>
</evidence>
<dbReference type="CDD" id="cd06223">
    <property type="entry name" value="PRTases_typeI"/>
    <property type="match status" value="1"/>
</dbReference>
<dbReference type="Proteomes" id="UP000034927">
    <property type="component" value="Unassembled WGS sequence"/>
</dbReference>
<dbReference type="InterPro" id="IPR000836">
    <property type="entry name" value="PRTase_dom"/>
</dbReference>